<geneLocation type="mitochondrion" evidence="1"/>
<name>A0A1Y0B3Y8_9LAMI</name>
<keyword evidence="1" id="KW-0496">Mitochondrion</keyword>
<organism evidence="1">
    <name type="scientific">Utricularia reniformis</name>
    <dbReference type="NCBI Taxonomy" id="192314"/>
    <lineage>
        <taxon>Eukaryota</taxon>
        <taxon>Viridiplantae</taxon>
        <taxon>Streptophyta</taxon>
        <taxon>Embryophyta</taxon>
        <taxon>Tracheophyta</taxon>
        <taxon>Spermatophyta</taxon>
        <taxon>Magnoliopsida</taxon>
        <taxon>eudicotyledons</taxon>
        <taxon>Gunneridae</taxon>
        <taxon>Pentapetalae</taxon>
        <taxon>asterids</taxon>
        <taxon>lamiids</taxon>
        <taxon>Lamiales</taxon>
        <taxon>Lentibulariaceae</taxon>
        <taxon>Utricularia</taxon>
    </lineage>
</organism>
<protein>
    <submittedName>
        <fullName evidence="1">Uncharacterized protein</fullName>
    </submittedName>
</protein>
<dbReference type="EMBL" id="KY774314">
    <property type="protein sequence ID" value="ART32103.1"/>
    <property type="molecule type" value="Genomic_DNA"/>
</dbReference>
<accession>A0A1Y0B3Y8</accession>
<sequence length="42" mass="4707">MYLSPTNHYRSCSIGLVRSESAYSVLSFSLCNHGFWSGCRCS</sequence>
<proteinExistence type="predicted"/>
<reference evidence="1" key="1">
    <citation type="submission" date="2017-03" db="EMBL/GenBank/DDBJ databases">
        <title>The mitochondrial genome of the carnivorous plant Utricularia reniformis (Lentibulariaceae): structure, comparative analysis and evolutionary landmarks.</title>
        <authorList>
            <person name="Silva S.R."/>
            <person name="Alvarenga D.O."/>
            <person name="Michael T.P."/>
            <person name="Miranda V.F.O."/>
            <person name="Varani A.M."/>
        </authorList>
    </citation>
    <scope>NUCLEOTIDE SEQUENCE</scope>
</reference>
<gene>
    <name evidence="1" type="ORF">AEK19_MT1938</name>
</gene>
<evidence type="ECO:0000313" key="1">
    <source>
        <dbReference type="EMBL" id="ART32103.1"/>
    </source>
</evidence>
<dbReference type="AlphaFoldDB" id="A0A1Y0B3Y8"/>